<sequence length="32" mass="3339">MNTTLKRLRKGLGGAIVAFGLAVLASGRWPIA</sequence>
<evidence type="ECO:0000256" key="1">
    <source>
        <dbReference type="SAM" id="Phobius"/>
    </source>
</evidence>
<feature type="transmembrane region" description="Helical" evidence="1">
    <location>
        <begin position="12"/>
        <end position="31"/>
    </location>
</feature>
<keyword evidence="1" id="KW-0472">Membrane</keyword>
<keyword evidence="1" id="KW-1133">Transmembrane helix</keyword>
<keyword evidence="3" id="KW-1185">Reference proteome</keyword>
<accession>I0HK98</accession>
<keyword evidence="1" id="KW-0812">Transmembrane</keyword>
<proteinExistence type="predicted"/>
<dbReference type="KEGG" id="rge:RGE_00900"/>
<gene>
    <name evidence="2" type="ordered locus">RGE_00900</name>
</gene>
<dbReference type="AlphaFoldDB" id="I0HK98"/>
<reference evidence="2 3" key="1">
    <citation type="journal article" date="2012" name="J. Bacteriol.">
        <title>Complete genome sequence of phototrophic betaproteobacterium Rubrivivax gelatinosus IL144.</title>
        <authorList>
            <person name="Nagashima S."/>
            <person name="Kamimura A."/>
            <person name="Shimizu T."/>
            <person name="Nakamura-isaki S."/>
            <person name="Aono E."/>
            <person name="Sakamoto K."/>
            <person name="Ichikawa N."/>
            <person name="Nakazawa H."/>
            <person name="Sekine M."/>
            <person name="Yamazaki S."/>
            <person name="Fujita N."/>
            <person name="Shimada K."/>
            <person name="Hanada S."/>
            <person name="Nagashima K.V.P."/>
        </authorList>
    </citation>
    <scope>NUCLEOTIDE SEQUENCE [LARGE SCALE GENOMIC DNA]</scope>
    <source>
        <strain evidence="3">NBRC 100245 / IL144</strain>
    </source>
</reference>
<evidence type="ECO:0000313" key="3">
    <source>
        <dbReference type="Proteomes" id="UP000007883"/>
    </source>
</evidence>
<dbReference type="HOGENOM" id="CLU_3391153_0_0_4"/>
<dbReference type="STRING" id="983917.RGE_00900"/>
<evidence type="ECO:0000313" key="2">
    <source>
        <dbReference type="EMBL" id="BAL93435.1"/>
    </source>
</evidence>
<dbReference type="Proteomes" id="UP000007883">
    <property type="component" value="Chromosome"/>
</dbReference>
<name>I0HK98_RUBGI</name>
<protein>
    <submittedName>
        <fullName evidence="2">Uncharacterized protein</fullName>
    </submittedName>
</protein>
<dbReference type="EMBL" id="AP012320">
    <property type="protein sequence ID" value="BAL93435.1"/>
    <property type="molecule type" value="Genomic_DNA"/>
</dbReference>
<organism evidence="2 3">
    <name type="scientific">Rubrivivax gelatinosus (strain NBRC 100245 / IL144)</name>
    <dbReference type="NCBI Taxonomy" id="983917"/>
    <lineage>
        <taxon>Bacteria</taxon>
        <taxon>Pseudomonadati</taxon>
        <taxon>Pseudomonadota</taxon>
        <taxon>Betaproteobacteria</taxon>
        <taxon>Burkholderiales</taxon>
        <taxon>Sphaerotilaceae</taxon>
        <taxon>Rubrivivax</taxon>
    </lineage>
</organism>